<dbReference type="InterPro" id="IPR053176">
    <property type="entry name" value="T6SS_TssE1-like"/>
</dbReference>
<keyword evidence="4" id="KW-1185">Reference proteome</keyword>
<gene>
    <name evidence="3" type="primary">tssE</name>
    <name evidence="3" type="ORF">O7A60_24780</name>
</gene>
<dbReference type="NCBIfam" id="TIGR03357">
    <property type="entry name" value="VI_zyme"/>
    <property type="match status" value="1"/>
</dbReference>
<feature type="region of interest" description="Disordered" evidence="1">
    <location>
        <begin position="1"/>
        <end position="24"/>
    </location>
</feature>
<dbReference type="SUPFAM" id="SSF160719">
    <property type="entry name" value="gpW/gp25-like"/>
    <property type="match status" value="1"/>
</dbReference>
<dbReference type="InterPro" id="IPR007048">
    <property type="entry name" value="IraD/Gp25-like"/>
</dbReference>
<dbReference type="EMBL" id="JAPYKS010000021">
    <property type="protein sequence ID" value="MEI9411955.1"/>
    <property type="molecule type" value="Genomic_DNA"/>
</dbReference>
<dbReference type="PANTHER" id="PTHR38595">
    <property type="entry name" value="CYTOPLASMIC PROTEIN-RELATED"/>
    <property type="match status" value="1"/>
</dbReference>
<evidence type="ECO:0000259" key="2">
    <source>
        <dbReference type="Pfam" id="PF04965"/>
    </source>
</evidence>
<proteinExistence type="predicted"/>
<dbReference type="PANTHER" id="PTHR38595:SF1">
    <property type="entry name" value="TYPE VI SECRETION SYSTEM COMPONENT TSSE1"/>
    <property type="match status" value="1"/>
</dbReference>
<organism evidence="3 4">
    <name type="scientific">Mesorhizobium salmacidum</name>
    <dbReference type="NCBI Taxonomy" id="3015171"/>
    <lineage>
        <taxon>Bacteria</taxon>
        <taxon>Pseudomonadati</taxon>
        <taxon>Pseudomonadota</taxon>
        <taxon>Alphaproteobacteria</taxon>
        <taxon>Hyphomicrobiales</taxon>
        <taxon>Phyllobacteriaceae</taxon>
        <taxon>Mesorhizobium</taxon>
    </lineage>
</organism>
<dbReference type="RefSeq" id="WP_027143720.1">
    <property type="nucleotide sequence ID" value="NZ_JAPYKS010000021.1"/>
</dbReference>
<dbReference type="InterPro" id="IPR017737">
    <property type="entry name" value="TssE1-like"/>
</dbReference>
<evidence type="ECO:0000313" key="3">
    <source>
        <dbReference type="EMBL" id="MEI9411955.1"/>
    </source>
</evidence>
<accession>A0ABU8L3R8</accession>
<protein>
    <submittedName>
        <fullName evidence="3">Type VI secretion system baseplate subunit TssE</fullName>
    </submittedName>
</protein>
<evidence type="ECO:0000313" key="4">
    <source>
        <dbReference type="Proteomes" id="UP001387293"/>
    </source>
</evidence>
<name>A0ABU8L3R8_9HYPH</name>
<dbReference type="Proteomes" id="UP001387293">
    <property type="component" value="Unassembled WGS sequence"/>
</dbReference>
<comment type="caution">
    <text evidence="3">The sequence shown here is derived from an EMBL/GenBank/DDBJ whole genome shotgun (WGS) entry which is preliminary data.</text>
</comment>
<sequence>MSASETKRPGARAQLGGSSRARREAVQPSLWDRLVNDLPGLTSEIDGLRRLLEEELGAERVEALLAGNARAIDADAELTSEQKRRLHRLVFQAQHRAEIEGRGVVVSARVLREAVRRDIEALFNTERFESVPMLSDAEHEQPLEELPSLADFPQVRRSVVNFGVPSFSGRSSRDFDRDGLAREIRAVLATFEPRLKESATIVNVTLGDKNVGLKIEIDAVLIMAPTPERMRLRTTINLDNGLARTEFRET</sequence>
<dbReference type="Pfam" id="PF04965">
    <property type="entry name" value="GPW_gp25"/>
    <property type="match status" value="1"/>
</dbReference>
<reference evidence="3 4" key="1">
    <citation type="submission" date="2022-12" db="EMBL/GenBank/DDBJ databases">
        <authorList>
            <person name="Muema E."/>
        </authorList>
    </citation>
    <scope>NUCLEOTIDE SEQUENCE [LARGE SCALE GENOMIC DNA]</scope>
    <source>
        <strain evidence="4">1326</strain>
    </source>
</reference>
<feature type="domain" description="IraD/Gp25-like" evidence="2">
    <location>
        <begin position="111"/>
        <end position="225"/>
    </location>
</feature>
<evidence type="ECO:0000256" key="1">
    <source>
        <dbReference type="SAM" id="MobiDB-lite"/>
    </source>
</evidence>